<organism evidence="3 4">
    <name type="scientific">Petropleomorpha daqingensis</name>
    <dbReference type="NCBI Taxonomy" id="2026353"/>
    <lineage>
        <taxon>Bacteria</taxon>
        <taxon>Bacillati</taxon>
        <taxon>Actinomycetota</taxon>
        <taxon>Actinomycetes</taxon>
        <taxon>Geodermatophilales</taxon>
        <taxon>Geodermatophilaceae</taxon>
        <taxon>Petropleomorpha</taxon>
    </lineage>
</organism>
<evidence type="ECO:0000313" key="4">
    <source>
        <dbReference type="Proteomes" id="UP000541969"/>
    </source>
</evidence>
<gene>
    <name evidence="3" type="ORF">GGQ55_002063</name>
</gene>
<keyword evidence="2" id="KW-0472">Membrane</keyword>
<dbReference type="EMBL" id="JACBZT010000001">
    <property type="protein sequence ID" value="NYJ05785.1"/>
    <property type="molecule type" value="Genomic_DNA"/>
</dbReference>
<comment type="caution">
    <text evidence="3">The sequence shown here is derived from an EMBL/GenBank/DDBJ whole genome shotgun (WGS) entry which is preliminary data.</text>
</comment>
<dbReference type="RefSeq" id="WP_366489048.1">
    <property type="nucleotide sequence ID" value="NZ_JACBZT010000001.1"/>
</dbReference>
<sequence length="286" mass="30108">MSLGVALVWPMVAVFGFLALTGVVVALGATATARYEFDRNGAGEPQRRSSSTRTSPAHPAGSRLPEAETQPKPQAVGLAVRPVPPAGGAPVTGWWLVAEHSPQALAGPFPDRMDADWAALAGGHEATAVYGVRGAEGNVVRRPSPDERVWLDELGQQLDRLPEDWDELLSDTDELTTLVVEVTAALVEAGLPLHDCAQRGPSTEGQANTLTAGGVCITPEPGLAGILVSWRPHDRMSLQLVRGAYADAAVQQSMNAAIAEVLWHLGFAVESFGSTGCQLVTAVQRD</sequence>
<dbReference type="Proteomes" id="UP000541969">
    <property type="component" value="Unassembled WGS sequence"/>
</dbReference>
<dbReference type="AlphaFoldDB" id="A0A853CCN4"/>
<evidence type="ECO:0000256" key="1">
    <source>
        <dbReference type="SAM" id="MobiDB-lite"/>
    </source>
</evidence>
<accession>A0A853CCN4</accession>
<keyword evidence="2" id="KW-1133">Transmembrane helix</keyword>
<feature type="region of interest" description="Disordered" evidence="1">
    <location>
        <begin position="38"/>
        <end position="72"/>
    </location>
</feature>
<reference evidence="3 4" key="1">
    <citation type="submission" date="2020-07" db="EMBL/GenBank/DDBJ databases">
        <title>Sequencing the genomes of 1000 actinobacteria strains.</title>
        <authorList>
            <person name="Klenk H.-P."/>
        </authorList>
    </citation>
    <scope>NUCLEOTIDE SEQUENCE [LARGE SCALE GENOMIC DNA]</scope>
    <source>
        <strain evidence="3 4">DSM 104001</strain>
    </source>
</reference>
<keyword evidence="4" id="KW-1185">Reference proteome</keyword>
<protein>
    <submittedName>
        <fullName evidence="3">Uncharacterized protein</fullName>
    </submittedName>
</protein>
<keyword evidence="2" id="KW-0812">Transmembrane</keyword>
<evidence type="ECO:0000313" key="3">
    <source>
        <dbReference type="EMBL" id="NYJ05785.1"/>
    </source>
</evidence>
<name>A0A853CCN4_9ACTN</name>
<feature type="compositionally biased region" description="Basic and acidic residues" evidence="1">
    <location>
        <begin position="38"/>
        <end position="47"/>
    </location>
</feature>
<evidence type="ECO:0000256" key="2">
    <source>
        <dbReference type="SAM" id="Phobius"/>
    </source>
</evidence>
<proteinExistence type="predicted"/>
<feature type="transmembrane region" description="Helical" evidence="2">
    <location>
        <begin position="6"/>
        <end position="29"/>
    </location>
</feature>